<dbReference type="InterPro" id="IPR010982">
    <property type="entry name" value="Lambda_DNA-bd_dom_sf"/>
</dbReference>
<dbReference type="PANTHER" id="PTHR36924">
    <property type="entry name" value="ANTITOXIN HIGA-1"/>
    <property type="match status" value="1"/>
</dbReference>
<dbReference type="Proteomes" id="UP001055114">
    <property type="component" value="Unassembled WGS sequence"/>
</dbReference>
<name>A0AA37KDW0_9BACT</name>
<feature type="domain" description="HTH cro/C1-type" evidence="2">
    <location>
        <begin position="32"/>
        <end position="86"/>
    </location>
</feature>
<dbReference type="GO" id="GO:0003677">
    <property type="term" value="F:DNA binding"/>
    <property type="evidence" value="ECO:0007669"/>
    <property type="project" value="UniProtKB-KW"/>
</dbReference>
<sequence length="118" mass="13219">MIVAMITLQGIDPKMIANNLTPSNPIHPGELIKDEIEYRGISQRKLALQMGVSPTLLNEILNGKRSVSTEYALLFEAALGIDAEVWIRQQARYDMQMAKSDISFLERLAHIRKIAAVL</sequence>
<dbReference type="SUPFAM" id="SSF47413">
    <property type="entry name" value="lambda repressor-like DNA-binding domains"/>
    <property type="match status" value="1"/>
</dbReference>
<dbReference type="PROSITE" id="PS50943">
    <property type="entry name" value="HTH_CROC1"/>
    <property type="match status" value="1"/>
</dbReference>
<protein>
    <recommendedName>
        <fullName evidence="2">HTH cro/C1-type domain-containing protein</fullName>
    </recommendedName>
</protein>
<dbReference type="CDD" id="cd00093">
    <property type="entry name" value="HTH_XRE"/>
    <property type="match status" value="1"/>
</dbReference>
<reference evidence="3" key="1">
    <citation type="submission" date="2022-01" db="EMBL/GenBank/DDBJ databases">
        <title>Novel bile acid biosynthetic pathways are enriched in the microbiome of centenarians.</title>
        <authorList>
            <person name="Sato Y."/>
            <person name="Atarashi K."/>
            <person name="Plichta R.D."/>
            <person name="Arai Y."/>
            <person name="Sasajima S."/>
            <person name="Kearney M.S."/>
            <person name="Suda W."/>
            <person name="Takeshita K."/>
            <person name="Sasaki T."/>
            <person name="Okamoto S."/>
            <person name="Skelly N.A."/>
            <person name="Okamura Y."/>
            <person name="Vlamakis H."/>
            <person name="Li Y."/>
            <person name="Tanoue T."/>
            <person name="Takei H."/>
            <person name="Nittono H."/>
            <person name="Narushima S."/>
            <person name="Irie J."/>
            <person name="Itoh H."/>
            <person name="Moriya K."/>
            <person name="Sugiura Y."/>
            <person name="Suematsu M."/>
            <person name="Moritoki N."/>
            <person name="Shibata S."/>
            <person name="Littman R.D."/>
            <person name="Fischbach A.M."/>
            <person name="Uwamino Y."/>
            <person name="Inoue T."/>
            <person name="Honda A."/>
            <person name="Hattori M."/>
            <person name="Murai T."/>
            <person name="Xavier J.R."/>
            <person name="Hirose N."/>
            <person name="Honda K."/>
        </authorList>
    </citation>
    <scope>NUCLEOTIDE SEQUENCE</scope>
    <source>
        <strain evidence="3">CE91-St3</strain>
    </source>
</reference>
<keyword evidence="1" id="KW-0238">DNA-binding</keyword>
<evidence type="ECO:0000313" key="4">
    <source>
        <dbReference type="Proteomes" id="UP001055114"/>
    </source>
</evidence>
<organism evidence="3 4">
    <name type="scientific">Parabacteroides merdae</name>
    <dbReference type="NCBI Taxonomy" id="46503"/>
    <lineage>
        <taxon>Bacteria</taxon>
        <taxon>Pseudomonadati</taxon>
        <taxon>Bacteroidota</taxon>
        <taxon>Bacteroidia</taxon>
        <taxon>Bacteroidales</taxon>
        <taxon>Tannerellaceae</taxon>
        <taxon>Parabacteroides</taxon>
    </lineage>
</organism>
<evidence type="ECO:0000313" key="3">
    <source>
        <dbReference type="EMBL" id="GKH74028.1"/>
    </source>
</evidence>
<dbReference type="EMBL" id="BQNZ01000004">
    <property type="protein sequence ID" value="GKH74028.1"/>
    <property type="molecule type" value="Genomic_DNA"/>
</dbReference>
<proteinExistence type="predicted"/>
<comment type="caution">
    <text evidence="3">The sequence shown here is derived from an EMBL/GenBank/DDBJ whole genome shotgun (WGS) entry which is preliminary data.</text>
</comment>
<gene>
    <name evidence="3" type="ORF">CE91St3_38910</name>
</gene>
<dbReference type="Gene3D" id="1.10.260.40">
    <property type="entry name" value="lambda repressor-like DNA-binding domains"/>
    <property type="match status" value="1"/>
</dbReference>
<evidence type="ECO:0000259" key="2">
    <source>
        <dbReference type="PROSITE" id="PS50943"/>
    </source>
</evidence>
<accession>A0AA37KDW0</accession>
<dbReference type="SMART" id="SM00530">
    <property type="entry name" value="HTH_XRE"/>
    <property type="match status" value="1"/>
</dbReference>
<dbReference type="Pfam" id="PF01381">
    <property type="entry name" value="HTH_3"/>
    <property type="match status" value="1"/>
</dbReference>
<dbReference type="InterPro" id="IPR001387">
    <property type="entry name" value="Cro/C1-type_HTH"/>
</dbReference>
<dbReference type="NCBIfam" id="TIGR02607">
    <property type="entry name" value="antidote_HigA"/>
    <property type="match status" value="1"/>
</dbReference>
<dbReference type="AlphaFoldDB" id="A0AA37KDW0"/>
<dbReference type="PANTHER" id="PTHR36924:SF1">
    <property type="entry name" value="ANTITOXIN HIGA-1"/>
    <property type="match status" value="1"/>
</dbReference>
<evidence type="ECO:0000256" key="1">
    <source>
        <dbReference type="ARBA" id="ARBA00023125"/>
    </source>
</evidence>
<dbReference type="InterPro" id="IPR013430">
    <property type="entry name" value="Toxin_antidote_HigA"/>
</dbReference>